<evidence type="ECO:0000259" key="7">
    <source>
        <dbReference type="PROSITE" id="PS50850"/>
    </source>
</evidence>
<dbReference type="SUPFAM" id="SSF103473">
    <property type="entry name" value="MFS general substrate transporter"/>
    <property type="match status" value="1"/>
</dbReference>
<evidence type="ECO:0000313" key="8">
    <source>
        <dbReference type="EMBL" id="ORY17057.1"/>
    </source>
</evidence>
<dbReference type="EMBL" id="MCFA01000014">
    <property type="protein sequence ID" value="ORY17057.1"/>
    <property type="molecule type" value="Genomic_DNA"/>
</dbReference>
<dbReference type="PROSITE" id="PS50850">
    <property type="entry name" value="MFS"/>
    <property type="match status" value="1"/>
</dbReference>
<dbReference type="OrthoDB" id="10021397at2759"/>
<feature type="transmembrane region" description="Helical" evidence="6">
    <location>
        <begin position="380"/>
        <end position="399"/>
    </location>
</feature>
<dbReference type="Proteomes" id="UP000193144">
    <property type="component" value="Unassembled WGS sequence"/>
</dbReference>
<proteinExistence type="predicted"/>
<dbReference type="CDD" id="cd17502">
    <property type="entry name" value="MFS_Azr1_MDR_like"/>
    <property type="match status" value="1"/>
</dbReference>
<feature type="region of interest" description="Disordered" evidence="5">
    <location>
        <begin position="566"/>
        <end position="596"/>
    </location>
</feature>
<sequence>MVTGNDNQEIIVQSSTSLNSKDAVKNGSDVEKQTKGKSGTTTDIPTNSEDNSQSTEEPETHEYATARELSLLSTVFTIATFMIAIDGSILATAIPSITSDFHRLDDVSWYGSAYLLTEMSFQPTFGRLYSLFDAKILYLVSILVFEGGSILSAASPNSAALIIGRAISGAGAAGLLCGSLAVFGRSVPLRARPLGMALVTSMYGIAGVLGPTIGGLITDTPRLTWRFCFWYAFLFPAAGAVTFVIACWAFKRKKPVLGELSLREKLKRLDLLGACLLTAALVALFFALQWGGNKYQWSNPKVYACVVTSGILTIVFIILQIMKKEEATIPMRILSQRTVAISCAFNVLMSMAHNTHMYYLAFYFQTVLGTNAVASGVRCLAYGIPGSVAIIITGACITSKGHYVPFMWLGTSVFVAGCVLIRTLKIDSSAVQWAGYQVICGLGIGLAEQVPFIAVQVVLPSADMPTACALVVFSRCLGGAVGLSIASNLFTGALIPRLRQAQGVNVRAILNAGASDLAETVPAATLPLVQRAFGYAVSRAFILPIAVAGMSLILSFGMQRRWIPDDRLKPQPEDAASDTPATSSPDLGQNEKGATV</sequence>
<dbReference type="PANTHER" id="PTHR23501">
    <property type="entry name" value="MAJOR FACILITATOR SUPERFAMILY"/>
    <property type="match status" value="1"/>
</dbReference>
<organism evidence="8 9">
    <name type="scientific">Clohesyomyces aquaticus</name>
    <dbReference type="NCBI Taxonomy" id="1231657"/>
    <lineage>
        <taxon>Eukaryota</taxon>
        <taxon>Fungi</taxon>
        <taxon>Dikarya</taxon>
        <taxon>Ascomycota</taxon>
        <taxon>Pezizomycotina</taxon>
        <taxon>Dothideomycetes</taxon>
        <taxon>Pleosporomycetidae</taxon>
        <taxon>Pleosporales</taxon>
        <taxon>Lindgomycetaceae</taxon>
        <taxon>Clohesyomyces</taxon>
    </lineage>
</organism>
<keyword evidence="4 6" id="KW-0472">Membrane</keyword>
<feature type="region of interest" description="Disordered" evidence="5">
    <location>
        <begin position="1"/>
        <end position="62"/>
    </location>
</feature>
<keyword evidence="9" id="KW-1185">Reference proteome</keyword>
<dbReference type="AlphaFoldDB" id="A0A1Y2A437"/>
<keyword evidence="3 6" id="KW-1133">Transmembrane helix</keyword>
<feature type="compositionally biased region" description="Basic and acidic residues" evidence="5">
    <location>
        <begin position="22"/>
        <end position="34"/>
    </location>
</feature>
<feature type="transmembrane region" description="Helical" evidence="6">
    <location>
        <begin position="160"/>
        <end position="183"/>
    </location>
</feature>
<feature type="transmembrane region" description="Helical" evidence="6">
    <location>
        <begin position="339"/>
        <end position="360"/>
    </location>
</feature>
<evidence type="ECO:0000256" key="4">
    <source>
        <dbReference type="ARBA" id="ARBA00023136"/>
    </source>
</evidence>
<feature type="transmembrane region" description="Helical" evidence="6">
    <location>
        <begin position="301"/>
        <end position="319"/>
    </location>
</feature>
<dbReference type="InterPro" id="IPR036259">
    <property type="entry name" value="MFS_trans_sf"/>
</dbReference>
<evidence type="ECO:0000313" key="9">
    <source>
        <dbReference type="Proteomes" id="UP000193144"/>
    </source>
</evidence>
<evidence type="ECO:0000256" key="1">
    <source>
        <dbReference type="ARBA" id="ARBA00004141"/>
    </source>
</evidence>
<evidence type="ECO:0000256" key="2">
    <source>
        <dbReference type="ARBA" id="ARBA00022692"/>
    </source>
</evidence>
<comment type="caution">
    <text evidence="8">The sequence shown here is derived from an EMBL/GenBank/DDBJ whole genome shotgun (WGS) entry which is preliminary data.</text>
</comment>
<feature type="transmembrane region" description="Helical" evidence="6">
    <location>
        <begin position="229"/>
        <end position="250"/>
    </location>
</feature>
<feature type="transmembrane region" description="Helical" evidence="6">
    <location>
        <begin position="195"/>
        <end position="217"/>
    </location>
</feature>
<feature type="transmembrane region" description="Helical" evidence="6">
    <location>
        <begin position="436"/>
        <end position="455"/>
    </location>
</feature>
<dbReference type="GO" id="GO:0005886">
    <property type="term" value="C:plasma membrane"/>
    <property type="evidence" value="ECO:0007669"/>
    <property type="project" value="TreeGrafter"/>
</dbReference>
<dbReference type="Gene3D" id="1.20.1250.20">
    <property type="entry name" value="MFS general substrate transporter like domains"/>
    <property type="match status" value="1"/>
</dbReference>
<feature type="transmembrane region" description="Helical" evidence="6">
    <location>
        <begin position="536"/>
        <end position="557"/>
    </location>
</feature>
<name>A0A1Y2A437_9PLEO</name>
<feature type="transmembrane region" description="Helical" evidence="6">
    <location>
        <begin position="271"/>
        <end position="289"/>
    </location>
</feature>
<accession>A0A1Y2A437</accession>
<evidence type="ECO:0000256" key="5">
    <source>
        <dbReference type="SAM" id="MobiDB-lite"/>
    </source>
</evidence>
<reference evidence="8 9" key="1">
    <citation type="submission" date="2016-07" db="EMBL/GenBank/DDBJ databases">
        <title>Pervasive Adenine N6-methylation of Active Genes in Fungi.</title>
        <authorList>
            <consortium name="DOE Joint Genome Institute"/>
            <person name="Mondo S.J."/>
            <person name="Dannebaum R.O."/>
            <person name="Kuo R.C."/>
            <person name="Labutti K."/>
            <person name="Haridas S."/>
            <person name="Kuo A."/>
            <person name="Salamov A."/>
            <person name="Ahrendt S.R."/>
            <person name="Lipzen A."/>
            <person name="Sullivan W."/>
            <person name="Andreopoulos W.B."/>
            <person name="Clum A."/>
            <person name="Lindquist E."/>
            <person name="Daum C."/>
            <person name="Ramamoorthy G.K."/>
            <person name="Gryganskyi A."/>
            <person name="Culley D."/>
            <person name="Magnuson J.K."/>
            <person name="James T.Y."/>
            <person name="O'Malley M.A."/>
            <person name="Stajich J.E."/>
            <person name="Spatafora J.W."/>
            <person name="Visel A."/>
            <person name="Grigoriev I.V."/>
        </authorList>
    </citation>
    <scope>NUCLEOTIDE SEQUENCE [LARGE SCALE GENOMIC DNA]</scope>
    <source>
        <strain evidence="8 9">CBS 115471</strain>
    </source>
</reference>
<feature type="compositionally biased region" description="Polar residues" evidence="5">
    <location>
        <begin position="36"/>
        <end position="55"/>
    </location>
</feature>
<dbReference type="Pfam" id="PF07690">
    <property type="entry name" value="MFS_1"/>
    <property type="match status" value="1"/>
</dbReference>
<comment type="subcellular location">
    <subcellularLocation>
        <location evidence="1">Membrane</location>
        <topology evidence="1">Multi-pass membrane protein</topology>
    </subcellularLocation>
</comment>
<feature type="transmembrane region" description="Helical" evidence="6">
    <location>
        <begin position="406"/>
        <end position="424"/>
    </location>
</feature>
<dbReference type="PANTHER" id="PTHR23501:SF199">
    <property type="entry name" value="MFS EFFLUX TRANSPORTER INPD-RELATED"/>
    <property type="match status" value="1"/>
</dbReference>
<evidence type="ECO:0000256" key="3">
    <source>
        <dbReference type="ARBA" id="ARBA00022989"/>
    </source>
</evidence>
<protein>
    <submittedName>
        <fullName evidence="8">Major facilitator superfamily transporter</fullName>
    </submittedName>
</protein>
<keyword evidence="2 6" id="KW-0812">Transmembrane</keyword>
<dbReference type="InterPro" id="IPR011701">
    <property type="entry name" value="MFS"/>
</dbReference>
<evidence type="ECO:0000256" key="6">
    <source>
        <dbReference type="SAM" id="Phobius"/>
    </source>
</evidence>
<feature type="domain" description="Major facilitator superfamily (MFS) profile" evidence="7">
    <location>
        <begin position="72"/>
        <end position="563"/>
    </location>
</feature>
<feature type="transmembrane region" description="Helical" evidence="6">
    <location>
        <begin position="467"/>
        <end position="490"/>
    </location>
</feature>
<dbReference type="GO" id="GO:0022857">
    <property type="term" value="F:transmembrane transporter activity"/>
    <property type="evidence" value="ECO:0007669"/>
    <property type="project" value="InterPro"/>
</dbReference>
<feature type="transmembrane region" description="Helical" evidence="6">
    <location>
        <begin position="136"/>
        <end position="154"/>
    </location>
</feature>
<feature type="transmembrane region" description="Helical" evidence="6">
    <location>
        <begin position="71"/>
        <end position="94"/>
    </location>
</feature>
<feature type="compositionally biased region" description="Polar residues" evidence="5">
    <location>
        <begin position="1"/>
        <end position="20"/>
    </location>
</feature>
<dbReference type="InterPro" id="IPR020846">
    <property type="entry name" value="MFS_dom"/>
</dbReference>
<gene>
    <name evidence="8" type="ORF">BCR34DRAFT_475318</name>
</gene>